<evidence type="ECO:0000259" key="1">
    <source>
        <dbReference type="Pfam" id="PF06527"/>
    </source>
</evidence>
<evidence type="ECO:0000313" key="2">
    <source>
        <dbReference type="EMBL" id="MCV7629913.1"/>
    </source>
</evidence>
<protein>
    <submittedName>
        <fullName evidence="2">TniQ family protein</fullName>
    </submittedName>
</protein>
<evidence type="ECO:0000313" key="3">
    <source>
        <dbReference type="Proteomes" id="UP001205867"/>
    </source>
</evidence>
<comment type="caution">
    <text evidence="2">The sequence shown here is derived from an EMBL/GenBank/DDBJ whole genome shotgun (WGS) entry which is preliminary data.</text>
</comment>
<sequence length="388" mass="43960">MSTRWPVHPAPVTGEALTSWLRRIAHRYGAEVEDLVLDTGFCISRPGDLDVAAPEEFINQLAGRTRTGTDTIRAMTLGGQTPWLLDQLEPAAEAYTTYTRQLAVLLPRGRRRDRTVEDWRAWLPTDAGWQHRACPRCTMESTPPCPYQLAWLVPLMLSCPVHHCRLERHNGPVGYHDFWHVSPGRPEPRPVGAAIRSMDQRTWQALTTGSVALPRHRVHAGLWFRLLRTLLDELGATIIECGAPGRLTRQVWDRTGHPVRAGQGPWRPYEELTDQRQLQSLEAAATAIHLLETRAMTCPGREAEVFLPQPDISRDPGSTEQTTDPTAIRWQEIKKNFQAVVEEARTTPETARQLFNFCTMYRRDNDEVIQGVRSNFTELGIPSDYLSP</sequence>
<dbReference type="AlphaFoldDB" id="A0AAP3AL58"/>
<proteinExistence type="predicted"/>
<organism evidence="2 3">
    <name type="scientific">Micrococcus luteus</name>
    <name type="common">Micrococcus lysodeikticus</name>
    <dbReference type="NCBI Taxonomy" id="1270"/>
    <lineage>
        <taxon>Bacteria</taxon>
        <taxon>Bacillati</taxon>
        <taxon>Actinomycetota</taxon>
        <taxon>Actinomycetes</taxon>
        <taxon>Micrococcales</taxon>
        <taxon>Micrococcaceae</taxon>
        <taxon>Micrococcus</taxon>
    </lineage>
</organism>
<dbReference type="Pfam" id="PF06527">
    <property type="entry name" value="TniQ"/>
    <property type="match status" value="1"/>
</dbReference>
<dbReference type="InterPro" id="IPR009492">
    <property type="entry name" value="TniQ"/>
</dbReference>
<dbReference type="EMBL" id="JALXKZ020000044">
    <property type="protein sequence ID" value="MCV7629913.1"/>
    <property type="molecule type" value="Genomic_DNA"/>
</dbReference>
<reference evidence="2" key="1">
    <citation type="submission" date="2023-06" db="EMBL/GenBank/DDBJ databases">
        <title>lsaBGC provides a comprehensive framework for evolutionary analysis of biosynthetic gene clusters within focal taxa.</title>
        <authorList>
            <person name="Salamzade R."/>
            <person name="Sandstrom S."/>
            <person name="Kalan L.R."/>
        </authorList>
    </citation>
    <scope>NUCLEOTIDE SEQUENCE</scope>
    <source>
        <strain evidence="2">P3-SID899</strain>
    </source>
</reference>
<accession>A0AAP3AL58</accession>
<name>A0AAP3AL58_MICLU</name>
<dbReference type="Proteomes" id="UP001205867">
    <property type="component" value="Unassembled WGS sequence"/>
</dbReference>
<gene>
    <name evidence="2" type="ORF">M3A82_011310</name>
</gene>
<feature type="domain" description="TniQ" evidence="1">
    <location>
        <begin position="6"/>
        <end position="166"/>
    </location>
</feature>